<dbReference type="Gene3D" id="3.30.730.10">
    <property type="entry name" value="AP2/ERF domain"/>
    <property type="match status" value="1"/>
</dbReference>
<comment type="similarity">
    <text evidence="1">Belongs to the AP2/ERF transcription factor family. ERF subfamily.</text>
</comment>
<sequence length="127" mass="14298">MKIRRRRNGSASVKDILSMWKNHKHKRNATLDSVLKKIRKRVPVKGYNRGCMKDVEAVRAYDEAAKAMYGHDAVLNFPDYCVQNARLTNVSLRQMTSSSASGKSKGNLSHSEGDLSYLSRSTLGIIR</sequence>
<dbReference type="EnsemblPlants" id="Solyc09g015190.2.1">
    <property type="protein sequence ID" value="Solyc09g015190.2.1"/>
    <property type="gene ID" value="Solyc09g015190.2"/>
</dbReference>
<evidence type="ECO:0000313" key="3">
    <source>
        <dbReference type="Proteomes" id="UP000004994"/>
    </source>
</evidence>
<evidence type="ECO:0000313" key="2">
    <source>
        <dbReference type="EnsemblPlants" id="Solyc09g015190.2.1"/>
    </source>
</evidence>
<dbReference type="PaxDb" id="4081-Solyc09g015190.1.1"/>
<dbReference type="Gramene" id="Solyc09g015190.2.1">
    <property type="protein sequence ID" value="Solyc09g015190.2.1"/>
    <property type="gene ID" value="Solyc09g015190.2"/>
</dbReference>
<keyword evidence="3" id="KW-1185">Reference proteome</keyword>
<dbReference type="InterPro" id="IPR036955">
    <property type="entry name" value="AP2/ERF_dom_sf"/>
</dbReference>
<name>A0A3Q7HYV3_SOLLC</name>
<evidence type="ECO:0008006" key="4">
    <source>
        <dbReference type="Google" id="ProtNLM"/>
    </source>
</evidence>
<dbReference type="GO" id="GO:0003700">
    <property type="term" value="F:DNA-binding transcription factor activity"/>
    <property type="evidence" value="ECO:0007669"/>
    <property type="project" value="InterPro"/>
</dbReference>
<dbReference type="PANTHER" id="PTHR31241">
    <property type="entry name" value="DEHYDRATION-RESPONSIVE ELEMENT-BINDING PROTEIN 2C"/>
    <property type="match status" value="1"/>
</dbReference>
<organism evidence="2">
    <name type="scientific">Solanum lycopersicum</name>
    <name type="common">Tomato</name>
    <name type="synonym">Lycopersicon esculentum</name>
    <dbReference type="NCBI Taxonomy" id="4081"/>
    <lineage>
        <taxon>Eukaryota</taxon>
        <taxon>Viridiplantae</taxon>
        <taxon>Streptophyta</taxon>
        <taxon>Embryophyta</taxon>
        <taxon>Tracheophyta</taxon>
        <taxon>Spermatophyta</taxon>
        <taxon>Magnoliopsida</taxon>
        <taxon>eudicotyledons</taxon>
        <taxon>Gunneridae</taxon>
        <taxon>Pentapetalae</taxon>
        <taxon>asterids</taxon>
        <taxon>lamiids</taxon>
        <taxon>Solanales</taxon>
        <taxon>Solanaceae</taxon>
        <taxon>Solanoideae</taxon>
        <taxon>Solaneae</taxon>
        <taxon>Solanum</taxon>
        <taxon>Solanum subgen. Lycopersicon</taxon>
    </lineage>
</organism>
<evidence type="ECO:0000256" key="1">
    <source>
        <dbReference type="ARBA" id="ARBA00024343"/>
    </source>
</evidence>
<protein>
    <recommendedName>
        <fullName evidence="4">AP2/ERF domain-containing protein</fullName>
    </recommendedName>
</protein>
<dbReference type="AlphaFoldDB" id="A0A3Q7HYV3"/>
<dbReference type="InParanoid" id="A0A3Q7HYV3"/>
<reference evidence="2" key="1">
    <citation type="journal article" date="2012" name="Nature">
        <title>The tomato genome sequence provides insights into fleshy fruit evolution.</title>
        <authorList>
            <consortium name="Tomato Genome Consortium"/>
        </authorList>
    </citation>
    <scope>NUCLEOTIDE SEQUENCE [LARGE SCALE GENOMIC DNA]</scope>
    <source>
        <strain evidence="2">cv. Heinz 1706</strain>
    </source>
</reference>
<dbReference type="Proteomes" id="UP000004994">
    <property type="component" value="Chromosome 9"/>
</dbReference>
<reference evidence="2" key="2">
    <citation type="submission" date="2019-01" db="UniProtKB">
        <authorList>
            <consortium name="EnsemblPlants"/>
        </authorList>
    </citation>
    <scope>IDENTIFICATION</scope>
    <source>
        <strain evidence="2">cv. Heinz 1706</strain>
    </source>
</reference>
<dbReference type="PANTHER" id="PTHR31241:SF83">
    <property type="entry name" value="AP2_ERF DOMAIN-CONTAINING PROTEIN"/>
    <property type="match status" value="1"/>
</dbReference>
<accession>A0A3Q7HYV3</accession>
<dbReference type="STRING" id="4081.A0A3Q7HYV3"/>
<proteinExistence type="inferred from homology"/>